<dbReference type="InterPro" id="IPR006664">
    <property type="entry name" value="OMP_bac"/>
</dbReference>
<dbReference type="GO" id="GO:0009279">
    <property type="term" value="C:cell outer membrane"/>
    <property type="evidence" value="ECO:0007669"/>
    <property type="project" value="UniProtKB-SubCell"/>
</dbReference>
<feature type="domain" description="OmpA-like" evidence="6">
    <location>
        <begin position="39"/>
        <end position="156"/>
    </location>
</feature>
<feature type="signal peptide" evidence="5">
    <location>
        <begin position="1"/>
        <end position="23"/>
    </location>
</feature>
<dbReference type="PANTHER" id="PTHR30329">
    <property type="entry name" value="STATOR ELEMENT OF FLAGELLAR MOTOR COMPLEX"/>
    <property type="match status" value="1"/>
</dbReference>
<dbReference type="PANTHER" id="PTHR30329:SF21">
    <property type="entry name" value="LIPOPROTEIN YIAD-RELATED"/>
    <property type="match status" value="1"/>
</dbReference>
<evidence type="ECO:0000256" key="4">
    <source>
        <dbReference type="PROSITE-ProRule" id="PRU00473"/>
    </source>
</evidence>
<dbReference type="PROSITE" id="PS51123">
    <property type="entry name" value="OMPA_2"/>
    <property type="match status" value="1"/>
</dbReference>
<dbReference type="AlphaFoldDB" id="A4TWZ0"/>
<evidence type="ECO:0000259" key="6">
    <source>
        <dbReference type="PROSITE" id="PS51123"/>
    </source>
</evidence>
<evidence type="ECO:0000256" key="5">
    <source>
        <dbReference type="SAM" id="SignalP"/>
    </source>
</evidence>
<dbReference type="RefSeq" id="WP_106002074.1">
    <property type="nucleotide sequence ID" value="NZ_CP027527.1"/>
</dbReference>
<sequence length="157" mass="16587">MFTSTKILPTLAAAIALSLAAGCADQPKSSQAAAPPMADSPELAGAWYQIYFDTNKTDIDSRGRMVVNSVAHVATNNGLTRVTVIGKTDRVGSTAGNVALSQRRADQVRDALIAAGVPADRIDTSWTGEARQAVSTANDAEEQRNRVVDVTVVKMTR</sequence>
<dbReference type="InterPro" id="IPR006665">
    <property type="entry name" value="OmpA-like"/>
</dbReference>
<organism evidence="7">
    <name type="scientific">Magnetospirillum gryphiswaldense</name>
    <dbReference type="NCBI Taxonomy" id="55518"/>
    <lineage>
        <taxon>Bacteria</taxon>
        <taxon>Pseudomonadati</taxon>
        <taxon>Pseudomonadota</taxon>
        <taxon>Alphaproteobacteria</taxon>
        <taxon>Rhodospirillales</taxon>
        <taxon>Rhodospirillaceae</taxon>
        <taxon>Magnetospirillum</taxon>
    </lineage>
</organism>
<name>A4TWZ0_9PROT</name>
<dbReference type="InterPro" id="IPR036737">
    <property type="entry name" value="OmpA-like_sf"/>
</dbReference>
<dbReference type="Gene3D" id="3.30.1330.60">
    <property type="entry name" value="OmpA-like domain"/>
    <property type="match status" value="1"/>
</dbReference>
<dbReference type="InterPro" id="IPR050330">
    <property type="entry name" value="Bact_OuterMem_StrucFunc"/>
</dbReference>
<accession>A4TWZ0</accession>
<protein>
    <submittedName>
        <fullName evidence="7">Outer membrane protein and related peptidoglycan-associated (Lipo)proteins</fullName>
    </submittedName>
</protein>
<comment type="subcellular location">
    <subcellularLocation>
        <location evidence="1">Cell outer membrane</location>
    </subcellularLocation>
</comment>
<evidence type="ECO:0000256" key="2">
    <source>
        <dbReference type="ARBA" id="ARBA00023136"/>
    </source>
</evidence>
<dbReference type="EMBL" id="CU459003">
    <property type="protein sequence ID" value="CAM75147.1"/>
    <property type="molecule type" value="Genomic_DNA"/>
</dbReference>
<feature type="chain" id="PRO_5002674337" evidence="5">
    <location>
        <begin position="24"/>
        <end position="157"/>
    </location>
</feature>
<dbReference type="PRINTS" id="PR01021">
    <property type="entry name" value="OMPADOMAIN"/>
</dbReference>
<gene>
    <name evidence="7" type="ORF">MGR_3712</name>
</gene>
<proteinExistence type="predicted"/>
<evidence type="ECO:0000256" key="3">
    <source>
        <dbReference type="ARBA" id="ARBA00023237"/>
    </source>
</evidence>
<evidence type="ECO:0000313" key="7">
    <source>
        <dbReference type="EMBL" id="CAM75147.1"/>
    </source>
</evidence>
<dbReference type="SUPFAM" id="SSF103088">
    <property type="entry name" value="OmpA-like"/>
    <property type="match status" value="1"/>
</dbReference>
<keyword evidence="2 4" id="KW-0472">Membrane</keyword>
<keyword evidence="5" id="KW-0732">Signal</keyword>
<dbReference type="Pfam" id="PF00691">
    <property type="entry name" value="OmpA"/>
    <property type="match status" value="1"/>
</dbReference>
<reference evidence="7" key="1">
    <citation type="journal article" date="2007" name="J. Bacteriol.">
        <title>Comparative genome analysis of four magnetotactic bacteria reveals a complex set of group-specific genes implicated in magnetosome biomineralization and function.</title>
        <authorList>
            <person name="Richter M."/>
            <person name="Kube M."/>
            <person name="Bazylinski D.A."/>
            <person name="Lombardot T."/>
            <person name="Gloeckner F.O."/>
            <person name="Reinhardt R."/>
            <person name="Schueler D."/>
        </authorList>
    </citation>
    <scope>NUCLEOTIDE SEQUENCE</scope>
    <source>
        <strain evidence="7">MSR-1</strain>
    </source>
</reference>
<dbReference type="PROSITE" id="PS51257">
    <property type="entry name" value="PROKAR_LIPOPROTEIN"/>
    <property type="match status" value="1"/>
</dbReference>
<dbReference type="CDD" id="cd07185">
    <property type="entry name" value="OmpA_C-like"/>
    <property type="match status" value="1"/>
</dbReference>
<evidence type="ECO:0000256" key="1">
    <source>
        <dbReference type="ARBA" id="ARBA00004442"/>
    </source>
</evidence>
<keyword evidence="3" id="KW-0998">Cell outer membrane</keyword>